<feature type="compositionally biased region" description="Low complexity" evidence="1">
    <location>
        <begin position="235"/>
        <end position="250"/>
    </location>
</feature>
<dbReference type="InterPro" id="IPR037520">
    <property type="entry name" value="Folliculin/SMCR8_longin"/>
</dbReference>
<dbReference type="Pfam" id="PF11704">
    <property type="entry name" value="Folliculin"/>
    <property type="match status" value="1"/>
</dbReference>
<feature type="region of interest" description="Disordered" evidence="1">
    <location>
        <begin position="289"/>
        <end position="317"/>
    </location>
</feature>
<dbReference type="AlphaFoldDB" id="A0AAE0TZ57"/>
<keyword evidence="4" id="KW-1185">Reference proteome</keyword>
<dbReference type="GO" id="GO:0005829">
    <property type="term" value="C:cytosol"/>
    <property type="evidence" value="ECO:0007669"/>
    <property type="project" value="TreeGrafter"/>
</dbReference>
<dbReference type="GO" id="GO:1904263">
    <property type="term" value="P:positive regulation of TORC1 signaling"/>
    <property type="evidence" value="ECO:0007669"/>
    <property type="project" value="TreeGrafter"/>
</dbReference>
<organism evidence="3 4">
    <name type="scientific">Podospora didyma</name>
    <dbReference type="NCBI Taxonomy" id="330526"/>
    <lineage>
        <taxon>Eukaryota</taxon>
        <taxon>Fungi</taxon>
        <taxon>Dikarya</taxon>
        <taxon>Ascomycota</taxon>
        <taxon>Pezizomycotina</taxon>
        <taxon>Sordariomycetes</taxon>
        <taxon>Sordariomycetidae</taxon>
        <taxon>Sordariales</taxon>
        <taxon>Podosporaceae</taxon>
        <taxon>Podospora</taxon>
    </lineage>
</organism>
<dbReference type="EMBL" id="JAULSW010000004">
    <property type="protein sequence ID" value="KAK3385013.1"/>
    <property type="molecule type" value="Genomic_DNA"/>
</dbReference>
<reference evidence="3" key="2">
    <citation type="submission" date="2023-06" db="EMBL/GenBank/DDBJ databases">
        <authorList>
            <consortium name="Lawrence Berkeley National Laboratory"/>
            <person name="Haridas S."/>
            <person name="Hensen N."/>
            <person name="Bonometti L."/>
            <person name="Westerberg I."/>
            <person name="Brannstrom I.O."/>
            <person name="Guillou S."/>
            <person name="Cros-Aarteil S."/>
            <person name="Calhoun S."/>
            <person name="Kuo A."/>
            <person name="Mondo S."/>
            <person name="Pangilinan J."/>
            <person name="Riley R."/>
            <person name="LaButti K."/>
            <person name="Andreopoulos B."/>
            <person name="Lipzen A."/>
            <person name="Chen C."/>
            <person name="Yanf M."/>
            <person name="Daum C."/>
            <person name="Ng V."/>
            <person name="Clum A."/>
            <person name="Steindorff A."/>
            <person name="Ohm R."/>
            <person name="Martin F."/>
            <person name="Silar P."/>
            <person name="Natvig D."/>
            <person name="Lalanne C."/>
            <person name="Gautier V."/>
            <person name="Ament-velasquez S.L."/>
            <person name="Kruys A."/>
            <person name="Hutchinson M.I."/>
            <person name="Powell A.J."/>
            <person name="Barry K."/>
            <person name="Miller A.N."/>
            <person name="Grigoriev I.V."/>
            <person name="Debuchy R."/>
            <person name="Gladieux P."/>
            <person name="Thoren M.H."/>
            <person name="Johannesson H."/>
        </authorList>
    </citation>
    <scope>NUCLEOTIDE SEQUENCE</scope>
    <source>
        <strain evidence="3">CBS 232.78</strain>
    </source>
</reference>
<evidence type="ECO:0000313" key="3">
    <source>
        <dbReference type="EMBL" id="KAK3385013.1"/>
    </source>
</evidence>
<feature type="compositionally biased region" description="Low complexity" evidence="1">
    <location>
        <begin position="204"/>
        <end position="217"/>
    </location>
</feature>
<keyword evidence="3" id="KW-0946">Virion</keyword>
<feature type="region of interest" description="Disordered" evidence="1">
    <location>
        <begin position="199"/>
        <end position="254"/>
    </location>
</feature>
<evidence type="ECO:0000313" key="4">
    <source>
        <dbReference type="Proteomes" id="UP001285441"/>
    </source>
</evidence>
<protein>
    <submittedName>
        <fullName evidence="3">Vesicle coat protein</fullName>
    </submittedName>
</protein>
<gene>
    <name evidence="3" type="ORF">B0H63DRAFT_176742</name>
</gene>
<dbReference type="GO" id="GO:0005096">
    <property type="term" value="F:GTPase activator activity"/>
    <property type="evidence" value="ECO:0007669"/>
    <property type="project" value="InterPro"/>
</dbReference>
<name>A0AAE0TZ57_9PEZI</name>
<proteinExistence type="predicted"/>
<keyword evidence="3" id="KW-0167">Capsid protein</keyword>
<evidence type="ECO:0000256" key="1">
    <source>
        <dbReference type="SAM" id="MobiDB-lite"/>
    </source>
</evidence>
<dbReference type="PROSITE" id="PS51834">
    <property type="entry name" value="DENN_FLCN_SMCR8"/>
    <property type="match status" value="1"/>
</dbReference>
<feature type="domain" description="UDENN FLCN/SMCR8-type" evidence="2">
    <location>
        <begin position="243"/>
        <end position="498"/>
    </location>
</feature>
<dbReference type="InterPro" id="IPR021713">
    <property type="entry name" value="Folliculin"/>
</dbReference>
<feature type="compositionally biased region" description="Low complexity" evidence="1">
    <location>
        <begin position="290"/>
        <end position="315"/>
    </location>
</feature>
<sequence length="498" mass="52592">MLISHLQLCLAHYCDLHGPTPLMVTEGLPVPCSACYEDDLTAYTGLDAERPRTSTRTTRDSAQPFNATTEAFRRMNFTGTPRSSSVPASEQEAQTFRAALLRAAQSTAAAAAAAVISGSAVETPPQSPRLPQGPGIQQKPRHDSGFRRTYDEYVTRRAGPCDNCALTLPRRQEGKEVGIDSRPERGPTLRTRAPCARVYGALDTTSPPTSQPSSSNTSEDESAATRPHPSHRRTATAVSVASRSTTSSSSGLNTHTHYLDYTSTHEPVAPTSFSIVRASCLRTLSLETLPRAPATGPPAGSSSMSTPSASPSTPAFVTTHSIGSASSGGPIFFGDPTAGYTTAYIFRIPDIHARGHKRVYAFLALSTHRERLAMKAFSFVAAAFRDMAAWIQTLAEAEAERTVAELSGSTASSPIIPGPGYESFSSDVAPPVSAGSGSSFLMGGMGGPSRRMGGGFGASGVALKQRGLAELVGLPDFFIELHTRFVRLLLELGVVLGS</sequence>
<feature type="compositionally biased region" description="Basic and acidic residues" evidence="1">
    <location>
        <begin position="175"/>
        <end position="187"/>
    </location>
</feature>
<dbReference type="PANTHER" id="PTHR31441:SF2">
    <property type="entry name" value="FOLLICULIN"/>
    <property type="match status" value="1"/>
</dbReference>
<dbReference type="PANTHER" id="PTHR31441">
    <property type="entry name" value="FOLLICULIN FAMILY MEMBER"/>
    <property type="match status" value="1"/>
</dbReference>
<reference evidence="3" key="1">
    <citation type="journal article" date="2023" name="Mol. Phylogenet. Evol.">
        <title>Genome-scale phylogeny and comparative genomics of the fungal order Sordariales.</title>
        <authorList>
            <person name="Hensen N."/>
            <person name="Bonometti L."/>
            <person name="Westerberg I."/>
            <person name="Brannstrom I.O."/>
            <person name="Guillou S."/>
            <person name="Cros-Aarteil S."/>
            <person name="Calhoun S."/>
            <person name="Haridas S."/>
            <person name="Kuo A."/>
            <person name="Mondo S."/>
            <person name="Pangilinan J."/>
            <person name="Riley R."/>
            <person name="LaButti K."/>
            <person name="Andreopoulos B."/>
            <person name="Lipzen A."/>
            <person name="Chen C."/>
            <person name="Yan M."/>
            <person name="Daum C."/>
            <person name="Ng V."/>
            <person name="Clum A."/>
            <person name="Steindorff A."/>
            <person name="Ohm R.A."/>
            <person name="Martin F."/>
            <person name="Silar P."/>
            <person name="Natvig D.O."/>
            <person name="Lalanne C."/>
            <person name="Gautier V."/>
            <person name="Ament-Velasquez S.L."/>
            <person name="Kruys A."/>
            <person name="Hutchinson M.I."/>
            <person name="Powell A.J."/>
            <person name="Barry K."/>
            <person name="Miller A.N."/>
            <person name="Grigoriev I.V."/>
            <person name="Debuchy R."/>
            <person name="Gladieux P."/>
            <person name="Hiltunen Thoren M."/>
            <person name="Johannesson H."/>
        </authorList>
    </citation>
    <scope>NUCLEOTIDE SEQUENCE</scope>
    <source>
        <strain evidence="3">CBS 232.78</strain>
    </source>
</reference>
<accession>A0AAE0TZ57</accession>
<comment type="caution">
    <text evidence="3">The sequence shown here is derived from an EMBL/GenBank/DDBJ whole genome shotgun (WGS) entry which is preliminary data.</text>
</comment>
<dbReference type="InterPro" id="IPR037521">
    <property type="entry name" value="FLCN/SMCR8_DENN"/>
</dbReference>
<feature type="region of interest" description="Disordered" evidence="1">
    <location>
        <begin position="175"/>
        <end position="194"/>
    </location>
</feature>
<dbReference type="Proteomes" id="UP001285441">
    <property type="component" value="Unassembled WGS sequence"/>
</dbReference>
<evidence type="ECO:0000259" key="2">
    <source>
        <dbReference type="PROSITE" id="PS51834"/>
    </source>
</evidence>
<feature type="region of interest" description="Disordered" evidence="1">
    <location>
        <begin position="120"/>
        <end position="147"/>
    </location>
</feature>